<dbReference type="RefSeq" id="WP_123629787.1">
    <property type="nucleotide sequence ID" value="NZ_AYKH01000001.1"/>
</dbReference>
<dbReference type="GO" id="GO:0006508">
    <property type="term" value="P:proteolysis"/>
    <property type="evidence" value="ECO:0007669"/>
    <property type="project" value="UniProtKB-KW"/>
</dbReference>
<keyword evidence="1" id="KW-1188">Viral release from host cell</keyword>
<dbReference type="InterPro" id="IPR054613">
    <property type="entry name" value="Peptidase_S78_dom"/>
</dbReference>
<accession>A0A423PXS0</accession>
<feature type="domain" description="Prohead serine protease" evidence="5">
    <location>
        <begin position="14"/>
        <end position="162"/>
    </location>
</feature>
<evidence type="ECO:0000256" key="2">
    <source>
        <dbReference type="ARBA" id="ARBA00022670"/>
    </source>
</evidence>
<sequence length="181" mass="19533">MLFAPINGGLELRAEADGSHTIAGRFPYGTLAELGRGRRETFAPGAFTLQDDVHLLAGHDYNRPLASRRSGSLTLTDADDGLAFEARISADVADTSHGRDTLALVRAGLSVGLSPGFRVRPNGERVERRSGGLLRTVHGADLFELSVVTRPAYDSAQVEARSWQPENPAGSRSVPAAWRWR</sequence>
<dbReference type="GO" id="GO:0008233">
    <property type="term" value="F:peptidase activity"/>
    <property type="evidence" value="ECO:0007669"/>
    <property type="project" value="UniProtKB-KW"/>
</dbReference>
<proteinExistence type="predicted"/>
<reference evidence="6 7" key="1">
    <citation type="submission" date="2013-10" db="EMBL/GenBank/DDBJ databases">
        <title>Salinisphaera orenii MK-B5 Genome Sequencing.</title>
        <authorList>
            <person name="Lai Q."/>
            <person name="Li C."/>
            <person name="Shao Z."/>
        </authorList>
    </citation>
    <scope>NUCLEOTIDE SEQUENCE [LARGE SCALE GENOMIC DNA]</scope>
    <source>
        <strain evidence="6 7">MK-B5</strain>
    </source>
</reference>
<dbReference type="Proteomes" id="UP000283993">
    <property type="component" value="Unassembled WGS sequence"/>
</dbReference>
<comment type="caution">
    <text evidence="6">The sequence shown here is derived from an EMBL/GenBank/DDBJ whole genome shotgun (WGS) entry which is preliminary data.</text>
</comment>
<organism evidence="6 7">
    <name type="scientific">Salinisphaera orenii MK-B5</name>
    <dbReference type="NCBI Taxonomy" id="856730"/>
    <lineage>
        <taxon>Bacteria</taxon>
        <taxon>Pseudomonadati</taxon>
        <taxon>Pseudomonadota</taxon>
        <taxon>Gammaproteobacteria</taxon>
        <taxon>Salinisphaerales</taxon>
        <taxon>Salinisphaeraceae</taxon>
        <taxon>Salinisphaera</taxon>
    </lineage>
</organism>
<dbReference type="EMBL" id="AYKH01000001">
    <property type="protein sequence ID" value="ROO30417.1"/>
    <property type="molecule type" value="Genomic_DNA"/>
</dbReference>
<dbReference type="Pfam" id="PF04586">
    <property type="entry name" value="Peptidase_S78"/>
    <property type="match status" value="1"/>
</dbReference>
<feature type="region of interest" description="Disordered" evidence="4">
    <location>
        <begin position="158"/>
        <end position="181"/>
    </location>
</feature>
<keyword evidence="2" id="KW-0645">Protease</keyword>
<evidence type="ECO:0000313" key="7">
    <source>
        <dbReference type="Proteomes" id="UP000283993"/>
    </source>
</evidence>
<evidence type="ECO:0000256" key="4">
    <source>
        <dbReference type="SAM" id="MobiDB-lite"/>
    </source>
</evidence>
<dbReference type="InterPro" id="IPR006433">
    <property type="entry name" value="Prohead_protease"/>
</dbReference>
<keyword evidence="7" id="KW-1185">Reference proteome</keyword>
<evidence type="ECO:0000256" key="1">
    <source>
        <dbReference type="ARBA" id="ARBA00022612"/>
    </source>
</evidence>
<evidence type="ECO:0000259" key="5">
    <source>
        <dbReference type="Pfam" id="PF04586"/>
    </source>
</evidence>
<dbReference type="AlphaFoldDB" id="A0A423PXS0"/>
<evidence type="ECO:0000256" key="3">
    <source>
        <dbReference type="ARBA" id="ARBA00022801"/>
    </source>
</evidence>
<dbReference type="NCBIfam" id="TIGR01543">
    <property type="entry name" value="proheadase_HK97"/>
    <property type="match status" value="1"/>
</dbReference>
<keyword evidence="3" id="KW-0378">Hydrolase</keyword>
<name>A0A423PXS0_9GAMM</name>
<gene>
    <name evidence="6" type="ORF">SAOR_00830</name>
</gene>
<evidence type="ECO:0000313" key="6">
    <source>
        <dbReference type="EMBL" id="ROO30417.1"/>
    </source>
</evidence>
<protein>
    <recommendedName>
        <fullName evidence="5">Prohead serine protease domain-containing protein</fullName>
    </recommendedName>
</protein>